<evidence type="ECO:0000256" key="1">
    <source>
        <dbReference type="ARBA" id="ARBA00004651"/>
    </source>
</evidence>
<evidence type="ECO:0000256" key="4">
    <source>
        <dbReference type="ARBA" id="ARBA00022692"/>
    </source>
</evidence>
<dbReference type="InterPro" id="IPR051393">
    <property type="entry name" value="ABC_transporter_permease"/>
</dbReference>
<reference evidence="9 10" key="1">
    <citation type="submission" date="2017-09" db="EMBL/GenBank/DDBJ databases">
        <title>Depth-based differentiation of microbial function through sediment-hosted aquifers and enrichment of novel symbionts in the deep terrestrial subsurface.</title>
        <authorList>
            <person name="Probst A.J."/>
            <person name="Ladd B."/>
            <person name="Jarett J.K."/>
            <person name="Geller-Mcgrath D.E."/>
            <person name="Sieber C.M."/>
            <person name="Emerson J.B."/>
            <person name="Anantharaman K."/>
            <person name="Thomas B.C."/>
            <person name="Malmstrom R."/>
            <person name="Stieglmeier M."/>
            <person name="Klingl A."/>
            <person name="Woyke T."/>
            <person name="Ryan C.M."/>
            <person name="Banfield J.F."/>
        </authorList>
    </citation>
    <scope>NUCLEOTIDE SEQUENCE [LARGE SCALE GENOMIC DNA]</scope>
    <source>
        <strain evidence="9">CG11_big_fil_rev_8_21_14_0_20_42_13</strain>
    </source>
</reference>
<dbReference type="EMBL" id="PCWA01000052">
    <property type="protein sequence ID" value="PIQ89314.1"/>
    <property type="molecule type" value="Genomic_DNA"/>
</dbReference>
<evidence type="ECO:0000256" key="3">
    <source>
        <dbReference type="ARBA" id="ARBA00022475"/>
    </source>
</evidence>
<evidence type="ECO:0000256" key="5">
    <source>
        <dbReference type="ARBA" id="ARBA00022989"/>
    </source>
</evidence>
<dbReference type="SUPFAM" id="SSF161098">
    <property type="entry name" value="MetI-like"/>
    <property type="match status" value="1"/>
</dbReference>
<evidence type="ECO:0000313" key="9">
    <source>
        <dbReference type="EMBL" id="PIQ89314.1"/>
    </source>
</evidence>
<dbReference type="CDD" id="cd06261">
    <property type="entry name" value="TM_PBP2"/>
    <property type="match status" value="1"/>
</dbReference>
<keyword evidence="2 7" id="KW-0813">Transport</keyword>
<sequence length="293" mass="32977">MNGKLKSTLINYLFVLPAVLIFAIFYIYPFLKVFQLSMVEWDGILPTMQFIGLDNFKEIMQDKIWWDSMWHAGYITLIALTFQNGLALLLALVCDREIKGRNFFRVLFFVPPILSEVVVGLVWQWILDGNYGILNNLLSSIGLHSLVHNWLSDPKTALTCIAIVHSWKGFGWGFIIMLAGLQTIPRQLYEAARVDGAGSWQMFSKVTLPLMIPVFSMVVILTILGSMQVFVLIIAMVGQGLVYHTTVPVLRILGAMTGSSRFGYACAQGIIFGLILIIISFTQKKFSEKIKQA</sequence>
<dbReference type="AlphaFoldDB" id="A0A2H0M080"/>
<keyword evidence="5 7" id="KW-1133">Transmembrane helix</keyword>
<dbReference type="InterPro" id="IPR035906">
    <property type="entry name" value="MetI-like_sf"/>
</dbReference>
<organism evidence="9 10">
    <name type="scientific">Candidatus Ghiorseimicrobium undicola</name>
    <dbReference type="NCBI Taxonomy" id="1974746"/>
    <lineage>
        <taxon>Bacteria</taxon>
        <taxon>Pseudomonadati</taxon>
        <taxon>Candidatus Omnitrophota</taxon>
        <taxon>Candidatus Ghiorseimicrobium</taxon>
    </lineage>
</organism>
<dbReference type="PROSITE" id="PS50928">
    <property type="entry name" value="ABC_TM1"/>
    <property type="match status" value="1"/>
</dbReference>
<feature type="transmembrane region" description="Helical" evidence="7">
    <location>
        <begin position="12"/>
        <end position="31"/>
    </location>
</feature>
<dbReference type="GO" id="GO:0005886">
    <property type="term" value="C:plasma membrane"/>
    <property type="evidence" value="ECO:0007669"/>
    <property type="project" value="UniProtKB-SubCell"/>
</dbReference>
<protein>
    <submittedName>
        <fullName evidence="9">Sugar ABC transporter permease</fullName>
    </submittedName>
</protein>
<feature type="domain" description="ABC transmembrane type-1" evidence="8">
    <location>
        <begin position="69"/>
        <end position="283"/>
    </location>
</feature>
<dbReference type="PANTHER" id="PTHR30193">
    <property type="entry name" value="ABC TRANSPORTER PERMEASE PROTEIN"/>
    <property type="match status" value="1"/>
</dbReference>
<comment type="similarity">
    <text evidence="7">Belongs to the binding-protein-dependent transport system permease family.</text>
</comment>
<evidence type="ECO:0000256" key="6">
    <source>
        <dbReference type="ARBA" id="ARBA00023136"/>
    </source>
</evidence>
<comment type="caution">
    <text evidence="9">The sequence shown here is derived from an EMBL/GenBank/DDBJ whole genome shotgun (WGS) entry which is preliminary data.</text>
</comment>
<dbReference type="InterPro" id="IPR000515">
    <property type="entry name" value="MetI-like"/>
</dbReference>
<feature type="transmembrane region" description="Helical" evidence="7">
    <location>
        <begin position="106"/>
        <end position="126"/>
    </location>
</feature>
<feature type="transmembrane region" description="Helical" evidence="7">
    <location>
        <begin position="210"/>
        <end position="242"/>
    </location>
</feature>
<proteinExistence type="inferred from homology"/>
<keyword evidence="4 7" id="KW-0812">Transmembrane</keyword>
<name>A0A2H0M080_9BACT</name>
<dbReference type="Proteomes" id="UP000229641">
    <property type="component" value="Unassembled WGS sequence"/>
</dbReference>
<dbReference type="GO" id="GO:0055085">
    <property type="term" value="P:transmembrane transport"/>
    <property type="evidence" value="ECO:0007669"/>
    <property type="project" value="InterPro"/>
</dbReference>
<dbReference type="Gene3D" id="1.10.3720.10">
    <property type="entry name" value="MetI-like"/>
    <property type="match status" value="1"/>
</dbReference>
<evidence type="ECO:0000256" key="2">
    <source>
        <dbReference type="ARBA" id="ARBA00022448"/>
    </source>
</evidence>
<dbReference type="PANTHER" id="PTHR30193:SF37">
    <property type="entry name" value="INNER MEMBRANE ABC TRANSPORTER PERMEASE PROTEIN YCJO"/>
    <property type="match status" value="1"/>
</dbReference>
<evidence type="ECO:0000256" key="7">
    <source>
        <dbReference type="RuleBase" id="RU363032"/>
    </source>
</evidence>
<keyword evidence="6 7" id="KW-0472">Membrane</keyword>
<feature type="transmembrane region" description="Helical" evidence="7">
    <location>
        <begin position="156"/>
        <end position="179"/>
    </location>
</feature>
<evidence type="ECO:0000313" key="10">
    <source>
        <dbReference type="Proteomes" id="UP000229641"/>
    </source>
</evidence>
<feature type="transmembrane region" description="Helical" evidence="7">
    <location>
        <begin position="72"/>
        <end position="94"/>
    </location>
</feature>
<keyword evidence="3" id="KW-1003">Cell membrane</keyword>
<gene>
    <name evidence="9" type="ORF">COV72_03740</name>
</gene>
<evidence type="ECO:0000259" key="8">
    <source>
        <dbReference type="PROSITE" id="PS50928"/>
    </source>
</evidence>
<dbReference type="Pfam" id="PF00528">
    <property type="entry name" value="BPD_transp_1"/>
    <property type="match status" value="1"/>
</dbReference>
<accession>A0A2H0M080</accession>
<comment type="subcellular location">
    <subcellularLocation>
        <location evidence="1 7">Cell membrane</location>
        <topology evidence="1 7">Multi-pass membrane protein</topology>
    </subcellularLocation>
</comment>
<feature type="transmembrane region" description="Helical" evidence="7">
    <location>
        <begin position="262"/>
        <end position="281"/>
    </location>
</feature>